<name>A0A2I0LCN4_PUNGR</name>
<organism evidence="1 2">
    <name type="scientific">Punica granatum</name>
    <name type="common">Pomegranate</name>
    <dbReference type="NCBI Taxonomy" id="22663"/>
    <lineage>
        <taxon>Eukaryota</taxon>
        <taxon>Viridiplantae</taxon>
        <taxon>Streptophyta</taxon>
        <taxon>Embryophyta</taxon>
        <taxon>Tracheophyta</taxon>
        <taxon>Spermatophyta</taxon>
        <taxon>Magnoliopsida</taxon>
        <taxon>eudicotyledons</taxon>
        <taxon>Gunneridae</taxon>
        <taxon>Pentapetalae</taxon>
        <taxon>rosids</taxon>
        <taxon>malvids</taxon>
        <taxon>Myrtales</taxon>
        <taxon>Lythraceae</taxon>
        <taxon>Punica</taxon>
    </lineage>
</organism>
<sequence length="155" mass="17062">MGSSIKHHASTRLNKTGESNASIVNILRAQLFRGSFFGRSAPIRPKAHHPSPLSPVRLKQYTELGPHFVRPRAHHSAPLSPAQLKSYTELGLSFVRPNLLQLSPDAIRRLREEEGVYDLKDGEDDKASSSSQKPSLLVLLLLVLLLQLLCAQGGL</sequence>
<evidence type="ECO:0000313" key="1">
    <source>
        <dbReference type="EMBL" id="PKI78437.1"/>
    </source>
</evidence>
<evidence type="ECO:0000313" key="2">
    <source>
        <dbReference type="Proteomes" id="UP000233551"/>
    </source>
</evidence>
<protein>
    <submittedName>
        <fullName evidence="1">Uncharacterized protein</fullName>
    </submittedName>
</protein>
<comment type="caution">
    <text evidence="1">The sequence shown here is derived from an EMBL/GenBank/DDBJ whole genome shotgun (WGS) entry which is preliminary data.</text>
</comment>
<dbReference type="Proteomes" id="UP000233551">
    <property type="component" value="Unassembled WGS sequence"/>
</dbReference>
<proteinExistence type="predicted"/>
<gene>
    <name evidence="1" type="ORF">CRG98_001149</name>
</gene>
<keyword evidence="2" id="KW-1185">Reference proteome</keyword>
<reference evidence="1 2" key="1">
    <citation type="submission" date="2017-11" db="EMBL/GenBank/DDBJ databases">
        <title>De-novo sequencing of pomegranate (Punica granatum L.) genome.</title>
        <authorList>
            <person name="Akparov Z."/>
            <person name="Amiraslanov A."/>
            <person name="Hajiyeva S."/>
            <person name="Abbasov M."/>
            <person name="Kaur K."/>
            <person name="Hamwieh A."/>
            <person name="Solovyev V."/>
            <person name="Salamov A."/>
            <person name="Braich B."/>
            <person name="Kosarev P."/>
            <person name="Mahmoud A."/>
            <person name="Hajiyev E."/>
            <person name="Babayeva S."/>
            <person name="Izzatullayeva V."/>
            <person name="Mammadov A."/>
            <person name="Mammadov A."/>
            <person name="Sharifova S."/>
            <person name="Ojaghi J."/>
            <person name="Eynullazada K."/>
            <person name="Bayramov B."/>
            <person name="Abdulazimova A."/>
            <person name="Shahmuradov I."/>
        </authorList>
    </citation>
    <scope>NUCLEOTIDE SEQUENCE [LARGE SCALE GENOMIC DNA]</scope>
    <source>
        <strain evidence="2">cv. AG2017</strain>
        <tissue evidence="1">Leaf</tissue>
    </source>
</reference>
<dbReference type="EMBL" id="PGOL01000048">
    <property type="protein sequence ID" value="PKI78437.1"/>
    <property type="molecule type" value="Genomic_DNA"/>
</dbReference>
<accession>A0A2I0LCN4</accession>
<dbReference type="AlphaFoldDB" id="A0A2I0LCN4"/>